<evidence type="ECO:0000256" key="3">
    <source>
        <dbReference type="ARBA" id="ARBA00022723"/>
    </source>
</evidence>
<dbReference type="EMBL" id="CP063079">
    <property type="protein sequence ID" value="QOQ89491.1"/>
    <property type="molecule type" value="Genomic_DNA"/>
</dbReference>
<dbReference type="InterPro" id="IPR007197">
    <property type="entry name" value="rSAM"/>
</dbReference>
<evidence type="ECO:0000256" key="1">
    <source>
        <dbReference type="ARBA" id="ARBA00001966"/>
    </source>
</evidence>
<protein>
    <submittedName>
        <fullName evidence="7">Radical SAM domain-containing protein</fullName>
    </submittedName>
</protein>
<gene>
    <name evidence="7" type="ORF">IMC75_03265</name>
</gene>
<sequence length="339" mass="39387">MIDKKQLLENELFQNRYIKANISWYYSYLTGKRGLARIFKLPYAALMRKFYLKKYFEKRVGEGKIDIPYLELVLTTKCTLRCESCNNLMQYFSPSNQYTCTLEGIIKSLELLLSKVDSIARVRIIGGEPLLFKDLPQLIDYLDTQKKILTFSLVTNATIDFKDELIKRLKFSNKVRKITISDYKRSPNLKIPLKQESILKKLKENKIPFSMDSSGENSTWSDPEKIYKRGRNKEDIIKNYRNCQMPCVSLMTSEGLKDKSLAPNGAVFTCPISSSLSRLKGLEEFEGDFVNLDDDKERFFEFYAQDFYKSCDYCRDYGAPAKQIAVAIQTNKVLKLEKD</sequence>
<dbReference type="SUPFAM" id="SSF102114">
    <property type="entry name" value="Radical SAM enzymes"/>
    <property type="match status" value="1"/>
</dbReference>
<evidence type="ECO:0000256" key="5">
    <source>
        <dbReference type="ARBA" id="ARBA00023014"/>
    </source>
</evidence>
<dbReference type="InterPro" id="IPR050377">
    <property type="entry name" value="Radical_SAM_PqqE_MftC-like"/>
</dbReference>
<keyword evidence="2" id="KW-0949">S-adenosyl-L-methionine</keyword>
<feature type="domain" description="Radical SAM core" evidence="6">
    <location>
        <begin position="73"/>
        <end position="180"/>
    </location>
</feature>
<keyword evidence="3" id="KW-0479">Metal-binding</keyword>
<keyword evidence="8" id="KW-1185">Reference proteome</keyword>
<accession>A0ABX6TVR2</accession>
<keyword evidence="4" id="KW-0408">Iron</keyword>
<dbReference type="Pfam" id="PF04055">
    <property type="entry name" value="Radical_SAM"/>
    <property type="match status" value="1"/>
</dbReference>
<evidence type="ECO:0000256" key="2">
    <source>
        <dbReference type="ARBA" id="ARBA00022691"/>
    </source>
</evidence>
<evidence type="ECO:0000313" key="7">
    <source>
        <dbReference type="EMBL" id="QOQ89491.1"/>
    </source>
</evidence>
<name>A0ABX6TVR2_9BACT</name>
<dbReference type="Gene3D" id="3.20.20.70">
    <property type="entry name" value="Aldolase class I"/>
    <property type="match status" value="1"/>
</dbReference>
<evidence type="ECO:0000256" key="4">
    <source>
        <dbReference type="ARBA" id="ARBA00023004"/>
    </source>
</evidence>
<dbReference type="SFLD" id="SFLDS00029">
    <property type="entry name" value="Radical_SAM"/>
    <property type="match status" value="1"/>
</dbReference>
<proteinExistence type="predicted"/>
<dbReference type="CDD" id="cd01335">
    <property type="entry name" value="Radical_SAM"/>
    <property type="match status" value="1"/>
</dbReference>
<evidence type="ECO:0000313" key="8">
    <source>
        <dbReference type="Proteomes" id="UP000595070"/>
    </source>
</evidence>
<organism evidence="7 8">
    <name type="scientific">Campylobacter peloridis</name>
    <dbReference type="NCBI Taxonomy" id="488546"/>
    <lineage>
        <taxon>Bacteria</taxon>
        <taxon>Pseudomonadati</taxon>
        <taxon>Campylobacterota</taxon>
        <taxon>Epsilonproteobacteria</taxon>
        <taxon>Campylobacterales</taxon>
        <taxon>Campylobacteraceae</taxon>
        <taxon>Campylobacter</taxon>
    </lineage>
</organism>
<keyword evidence="5" id="KW-0411">Iron-sulfur</keyword>
<dbReference type="RefSeq" id="WP_044598073.1">
    <property type="nucleotide sequence ID" value="NZ_CP063079.1"/>
</dbReference>
<dbReference type="PANTHER" id="PTHR11228:SF7">
    <property type="entry name" value="PQQA PEPTIDE CYCLASE"/>
    <property type="match status" value="1"/>
</dbReference>
<dbReference type="PANTHER" id="PTHR11228">
    <property type="entry name" value="RADICAL SAM DOMAIN PROTEIN"/>
    <property type="match status" value="1"/>
</dbReference>
<dbReference type="InterPro" id="IPR013785">
    <property type="entry name" value="Aldolase_TIM"/>
</dbReference>
<comment type="cofactor">
    <cofactor evidence="1">
        <name>[4Fe-4S] cluster</name>
        <dbReference type="ChEBI" id="CHEBI:49883"/>
    </cofactor>
</comment>
<evidence type="ECO:0000259" key="6">
    <source>
        <dbReference type="Pfam" id="PF04055"/>
    </source>
</evidence>
<reference evidence="7 8" key="1">
    <citation type="submission" date="2020-10" db="EMBL/GenBank/DDBJ databases">
        <title>Campylobacter and Helicobacter PacBio genomes.</title>
        <authorList>
            <person name="Lane C."/>
        </authorList>
    </citation>
    <scope>NUCLEOTIDE SEQUENCE [LARGE SCALE GENOMIC DNA]</scope>
    <source>
        <strain evidence="7 8">2016D-0074</strain>
    </source>
</reference>
<dbReference type="Proteomes" id="UP000595070">
    <property type="component" value="Chromosome"/>
</dbReference>
<dbReference type="InterPro" id="IPR058240">
    <property type="entry name" value="rSAM_sf"/>
</dbReference>